<evidence type="ECO:0000259" key="1">
    <source>
        <dbReference type="SMART" id="SM00992"/>
    </source>
</evidence>
<protein>
    <submittedName>
        <fullName evidence="2">YccV-like-domain-containing protein</fullName>
    </submittedName>
</protein>
<dbReference type="Gene3D" id="2.30.30.390">
    <property type="entry name" value="Hemimethylated DNA-binding domain"/>
    <property type="match status" value="1"/>
</dbReference>
<dbReference type="InterPro" id="IPR011722">
    <property type="entry name" value="Hemimethylated_DNA-bd_dom"/>
</dbReference>
<dbReference type="SUPFAM" id="SSF141255">
    <property type="entry name" value="YccV-like"/>
    <property type="match status" value="1"/>
</dbReference>
<dbReference type="Pfam" id="PF13369">
    <property type="entry name" value="Transglut_core2"/>
    <property type="match status" value="1"/>
</dbReference>
<organism evidence="2 3">
    <name type="scientific">Mycena metata</name>
    <dbReference type="NCBI Taxonomy" id="1033252"/>
    <lineage>
        <taxon>Eukaryota</taxon>
        <taxon>Fungi</taxon>
        <taxon>Dikarya</taxon>
        <taxon>Basidiomycota</taxon>
        <taxon>Agaricomycotina</taxon>
        <taxon>Agaricomycetes</taxon>
        <taxon>Agaricomycetidae</taxon>
        <taxon>Agaricales</taxon>
        <taxon>Marasmiineae</taxon>
        <taxon>Mycenaceae</taxon>
        <taxon>Mycena</taxon>
    </lineage>
</organism>
<gene>
    <name evidence="2" type="ORF">B0H16DRAFT_1490671</name>
</gene>
<dbReference type="AlphaFoldDB" id="A0AAD7P3M5"/>
<evidence type="ECO:0000313" key="2">
    <source>
        <dbReference type="EMBL" id="KAJ7786496.1"/>
    </source>
</evidence>
<name>A0AAD7P3M5_9AGAR</name>
<proteinExistence type="predicted"/>
<comment type="caution">
    <text evidence="2">The sequence shown here is derived from an EMBL/GenBank/DDBJ whole genome shotgun (WGS) entry which is preliminary data.</text>
</comment>
<dbReference type="InterPro" id="IPR036623">
    <property type="entry name" value="Hemimethylated_DNA-bd_sf"/>
</dbReference>
<feature type="domain" description="Hemimethylated DNA-binding" evidence="1">
    <location>
        <begin position="465"/>
        <end position="574"/>
    </location>
</feature>
<dbReference type="SUPFAM" id="SSF81383">
    <property type="entry name" value="F-box domain"/>
    <property type="match status" value="1"/>
</dbReference>
<dbReference type="Pfam" id="PF08755">
    <property type="entry name" value="YccV-like"/>
    <property type="match status" value="1"/>
</dbReference>
<reference evidence="2" key="1">
    <citation type="submission" date="2023-03" db="EMBL/GenBank/DDBJ databases">
        <title>Massive genome expansion in bonnet fungi (Mycena s.s.) driven by repeated elements and novel gene families across ecological guilds.</title>
        <authorList>
            <consortium name="Lawrence Berkeley National Laboratory"/>
            <person name="Harder C.B."/>
            <person name="Miyauchi S."/>
            <person name="Viragh M."/>
            <person name="Kuo A."/>
            <person name="Thoen E."/>
            <person name="Andreopoulos B."/>
            <person name="Lu D."/>
            <person name="Skrede I."/>
            <person name="Drula E."/>
            <person name="Henrissat B."/>
            <person name="Morin E."/>
            <person name="Kohler A."/>
            <person name="Barry K."/>
            <person name="LaButti K."/>
            <person name="Morin E."/>
            <person name="Salamov A."/>
            <person name="Lipzen A."/>
            <person name="Mereny Z."/>
            <person name="Hegedus B."/>
            <person name="Baldrian P."/>
            <person name="Stursova M."/>
            <person name="Weitz H."/>
            <person name="Taylor A."/>
            <person name="Grigoriev I.V."/>
            <person name="Nagy L.G."/>
            <person name="Martin F."/>
            <person name="Kauserud H."/>
        </authorList>
    </citation>
    <scope>NUCLEOTIDE SEQUENCE</scope>
    <source>
        <strain evidence="2">CBHHK182m</strain>
    </source>
</reference>
<dbReference type="EMBL" id="JARKIB010000001">
    <property type="protein sequence ID" value="KAJ7786496.1"/>
    <property type="molecule type" value="Genomic_DNA"/>
</dbReference>
<dbReference type="NCBIfam" id="TIGR02097">
    <property type="entry name" value="yccV"/>
    <property type="match status" value="1"/>
</dbReference>
<dbReference type="PANTHER" id="PTHR31350:SF27">
    <property type="entry name" value="HEMIMETHYLATED DNA-BINDING DOMAIN-CONTAINING PROTEIN"/>
    <property type="match status" value="1"/>
</dbReference>
<keyword evidence="3" id="KW-1185">Reference proteome</keyword>
<dbReference type="PANTHER" id="PTHR31350">
    <property type="entry name" value="SI:DKEY-261L7.2"/>
    <property type="match status" value="1"/>
</dbReference>
<accession>A0AAD7P3M5</accession>
<evidence type="ECO:0000313" key="3">
    <source>
        <dbReference type="Proteomes" id="UP001215598"/>
    </source>
</evidence>
<dbReference type="GO" id="GO:0003677">
    <property type="term" value="F:DNA binding"/>
    <property type="evidence" value="ECO:0007669"/>
    <property type="project" value="InterPro"/>
</dbReference>
<dbReference type="Proteomes" id="UP001215598">
    <property type="component" value="Unassembled WGS sequence"/>
</dbReference>
<sequence>MLPLDLYIAILEQVPAHRTESGAVTLINCLRTSTQLRAAASLGSLWKSHYKIRYLRSSESEARQPHSGESQAQHNWYLLYAERRRKDRVALELLDQMVAQRQGRYSAAKKLAAMSFDIWDALDIECMRPVPILDGSTVSAAPYALTRRFWADAVLSAISKRFAIIQWGLLGNGGLSDGHSPSFVDAFLLLSCFFGRDGKTPLELRTQLLDLGNACRQWLEKQRCNLDPAMPEYDLPEICTKICQFMHEQGFGAVQASQFHDIENHFPHLYLTTNKQSIPISLVHIFVSIARHLGVSASPVEFPGRVLAHVPSPPGFDDFLVDVYGADTQPIVSLRDDIPIRLMRLGIPPNNLLQYVSPCGASPMLLRAARNILSSFRMLPMAQIAQSALYAAVCIHLLLTNEIPLVAHMLSHVDLDPLHCSTFLADLQPLLRGGGQQLLETSCRNSLELEEQEAVRVHPRTTQIQITHYVGMVFKHRSHNYVGCIVGWDSKCRASEQWQLQMNVQRLARGPNQPFYHVLSLDGGERYVAEDNVAPTELTGGLAQQCLQAVPILPRYFSDAFTHPESCRGRWRLSPESKFAYPDDEHFAQLYDEYGVV</sequence>
<dbReference type="InterPro" id="IPR036047">
    <property type="entry name" value="F-box-like_dom_sf"/>
</dbReference>
<dbReference type="InterPro" id="IPR032698">
    <property type="entry name" value="SirB1_N"/>
</dbReference>
<dbReference type="SMART" id="SM00992">
    <property type="entry name" value="YccV-like"/>
    <property type="match status" value="1"/>
</dbReference>